<accession>A0A1F7VAN0</accession>
<organism evidence="1 2">
    <name type="scientific">Candidatus Uhrbacteria bacterium RIFCSPLOWO2_02_FULL_49_11</name>
    <dbReference type="NCBI Taxonomy" id="1802409"/>
    <lineage>
        <taxon>Bacteria</taxon>
        <taxon>Candidatus Uhriibacteriota</taxon>
    </lineage>
</organism>
<dbReference type="EMBL" id="MGER01000069">
    <property type="protein sequence ID" value="OGL87610.1"/>
    <property type="molecule type" value="Genomic_DNA"/>
</dbReference>
<evidence type="ECO:0000313" key="1">
    <source>
        <dbReference type="EMBL" id="OGL87610.1"/>
    </source>
</evidence>
<evidence type="ECO:0000313" key="2">
    <source>
        <dbReference type="Proteomes" id="UP000178264"/>
    </source>
</evidence>
<dbReference type="AlphaFoldDB" id="A0A1F7VAN0"/>
<dbReference type="Proteomes" id="UP000178264">
    <property type="component" value="Unassembled WGS sequence"/>
</dbReference>
<sequence>MFGFPNVNYYLLKESQKFLLGSDTFKKINKLPLKLVFGNTVRKMFALRIPAIVIRVSLASPSPPCASKPFMTGALHETT</sequence>
<proteinExistence type="predicted"/>
<name>A0A1F7VAN0_9BACT</name>
<comment type="caution">
    <text evidence="1">The sequence shown here is derived from an EMBL/GenBank/DDBJ whole genome shotgun (WGS) entry which is preliminary data.</text>
</comment>
<protein>
    <submittedName>
        <fullName evidence="1">Uncharacterized protein</fullName>
    </submittedName>
</protein>
<reference evidence="1 2" key="1">
    <citation type="journal article" date="2016" name="Nat. Commun.">
        <title>Thousands of microbial genomes shed light on interconnected biogeochemical processes in an aquifer system.</title>
        <authorList>
            <person name="Anantharaman K."/>
            <person name="Brown C.T."/>
            <person name="Hug L.A."/>
            <person name="Sharon I."/>
            <person name="Castelle C.J."/>
            <person name="Probst A.J."/>
            <person name="Thomas B.C."/>
            <person name="Singh A."/>
            <person name="Wilkins M.J."/>
            <person name="Karaoz U."/>
            <person name="Brodie E.L."/>
            <person name="Williams K.H."/>
            <person name="Hubbard S.S."/>
            <person name="Banfield J.F."/>
        </authorList>
    </citation>
    <scope>NUCLEOTIDE SEQUENCE [LARGE SCALE GENOMIC DNA]</scope>
</reference>
<gene>
    <name evidence="1" type="ORF">A3I42_04200</name>
</gene>